<feature type="transmembrane region" description="Helical" evidence="2">
    <location>
        <begin position="69"/>
        <end position="94"/>
    </location>
</feature>
<evidence type="ECO:0000256" key="1">
    <source>
        <dbReference type="SAM" id="MobiDB-lite"/>
    </source>
</evidence>
<keyword evidence="2" id="KW-1133">Transmembrane helix</keyword>
<gene>
    <name evidence="3" type="ORF">PPROV_000123600</name>
</gene>
<dbReference type="Proteomes" id="UP000660262">
    <property type="component" value="Unassembled WGS sequence"/>
</dbReference>
<dbReference type="AlphaFoldDB" id="A0A830HAN4"/>
<dbReference type="EMBL" id="BNJQ01000003">
    <property type="protein sequence ID" value="GHP02479.1"/>
    <property type="molecule type" value="Genomic_DNA"/>
</dbReference>
<keyword evidence="2" id="KW-0812">Transmembrane</keyword>
<evidence type="ECO:0000313" key="3">
    <source>
        <dbReference type="EMBL" id="GHP02479.1"/>
    </source>
</evidence>
<feature type="compositionally biased region" description="Gly residues" evidence="1">
    <location>
        <begin position="1"/>
        <end position="21"/>
    </location>
</feature>
<accession>A0A830HAN4</accession>
<proteinExistence type="predicted"/>
<keyword evidence="4" id="KW-1185">Reference proteome</keyword>
<organism evidence="3 4">
    <name type="scientific">Pycnococcus provasolii</name>
    <dbReference type="NCBI Taxonomy" id="41880"/>
    <lineage>
        <taxon>Eukaryota</taxon>
        <taxon>Viridiplantae</taxon>
        <taxon>Chlorophyta</taxon>
        <taxon>Pseudoscourfieldiophyceae</taxon>
        <taxon>Pseudoscourfieldiales</taxon>
        <taxon>Pycnococcaceae</taxon>
        <taxon>Pycnococcus</taxon>
    </lineage>
</organism>
<reference evidence="3" key="1">
    <citation type="submission" date="2020-10" db="EMBL/GenBank/DDBJ databases">
        <title>Unveiling of a novel bifunctional photoreceptor, Dualchrome1, isolated from a cosmopolitan green alga.</title>
        <authorList>
            <person name="Suzuki S."/>
            <person name="Kawachi M."/>
        </authorList>
    </citation>
    <scope>NUCLEOTIDE SEQUENCE</scope>
    <source>
        <strain evidence="3">NIES 2893</strain>
    </source>
</reference>
<keyword evidence="2" id="KW-0472">Membrane</keyword>
<evidence type="ECO:0000313" key="4">
    <source>
        <dbReference type="Proteomes" id="UP000660262"/>
    </source>
</evidence>
<evidence type="ECO:0000256" key="2">
    <source>
        <dbReference type="SAM" id="Phobius"/>
    </source>
</evidence>
<name>A0A830HAN4_9CHLO</name>
<feature type="region of interest" description="Disordered" evidence="1">
    <location>
        <begin position="1"/>
        <end position="24"/>
    </location>
</feature>
<comment type="caution">
    <text evidence="3">The sequence shown here is derived from an EMBL/GenBank/DDBJ whole genome shotgun (WGS) entry which is preliminary data.</text>
</comment>
<protein>
    <submittedName>
        <fullName evidence="3">Uncharacterized protein</fullName>
    </submittedName>
</protein>
<sequence length="244" mass="26125">MDMRGGGGRAVMAGRDGGGGDDASKPDTVVVAVADVPIHARNLRNLSAALSKNQHLREESERARKLGRALAYAACAIGGVIVLAGVSVGATVWIDNARIEASRMSMKQMAERIMDDEAFIMLERDQYDETIPTPSLQTPPPQQRAAVVSESSTVLPLDADLLDAWRISVPLADASALTPARYSTAGVDLDETPAYVRALSTAHKPSALEVVAAFKADGAAHARENYERLFNLEQPLRPPKLLWG</sequence>